<dbReference type="RefSeq" id="WP_344800882.1">
    <property type="nucleotide sequence ID" value="NZ_BAABBN010000017.1"/>
</dbReference>
<sequence length="172" mass="19741">MTYIQEYSVAASLPSITDHNYLPCDATEIGRLMDTTEREKLYVLIKRNQYLSILAVFRNLKTNKYCCTQYDFPLKVLSWFPKALEEFQKAPAEGGLHAGAMSSVDEDVDGEMLCVQAATQGYYIVNWSRQSPIAVTTAYKPTEISFSYHFLYDLGFLELWKDLGEKYERGEI</sequence>
<reference evidence="2" key="1">
    <citation type="journal article" date="2019" name="Int. J. Syst. Evol. Microbiol.">
        <title>The Global Catalogue of Microorganisms (GCM) 10K type strain sequencing project: providing services to taxonomists for standard genome sequencing and annotation.</title>
        <authorList>
            <consortium name="The Broad Institute Genomics Platform"/>
            <consortium name="The Broad Institute Genome Sequencing Center for Infectious Disease"/>
            <person name="Wu L."/>
            <person name="Ma J."/>
        </authorList>
    </citation>
    <scope>NUCLEOTIDE SEQUENCE [LARGE SCALE GENOMIC DNA]</scope>
    <source>
        <strain evidence="2">JCM 17551</strain>
    </source>
</reference>
<dbReference type="Proteomes" id="UP001501565">
    <property type="component" value="Unassembled WGS sequence"/>
</dbReference>
<organism evidence="1 2">
    <name type="scientific">Litoribacillus peritrichatus</name>
    <dbReference type="NCBI Taxonomy" id="718191"/>
    <lineage>
        <taxon>Bacteria</taxon>
        <taxon>Pseudomonadati</taxon>
        <taxon>Pseudomonadota</taxon>
        <taxon>Gammaproteobacteria</taxon>
        <taxon>Oceanospirillales</taxon>
        <taxon>Oceanospirillaceae</taxon>
        <taxon>Litoribacillus</taxon>
    </lineage>
</organism>
<name>A0ABP7NDD9_9GAMM</name>
<proteinExistence type="predicted"/>
<protein>
    <submittedName>
        <fullName evidence="1">Uncharacterized protein</fullName>
    </submittedName>
</protein>
<gene>
    <name evidence="1" type="ORF">GCM10022277_44570</name>
</gene>
<comment type="caution">
    <text evidence="1">The sequence shown here is derived from an EMBL/GenBank/DDBJ whole genome shotgun (WGS) entry which is preliminary data.</text>
</comment>
<evidence type="ECO:0000313" key="2">
    <source>
        <dbReference type="Proteomes" id="UP001501565"/>
    </source>
</evidence>
<evidence type="ECO:0000313" key="1">
    <source>
        <dbReference type="EMBL" id="GAA3943887.1"/>
    </source>
</evidence>
<dbReference type="EMBL" id="BAABBN010000017">
    <property type="protein sequence ID" value="GAA3943887.1"/>
    <property type="molecule type" value="Genomic_DNA"/>
</dbReference>
<keyword evidence="2" id="KW-1185">Reference proteome</keyword>
<accession>A0ABP7NDD9</accession>